<feature type="transmembrane region" description="Helical" evidence="1">
    <location>
        <begin position="55"/>
        <end position="71"/>
    </location>
</feature>
<dbReference type="AlphaFoldDB" id="A0A7W9BES2"/>
<comment type="caution">
    <text evidence="2">The sequence shown here is derived from an EMBL/GenBank/DDBJ whole genome shotgun (WGS) entry which is preliminary data.</text>
</comment>
<evidence type="ECO:0008006" key="4">
    <source>
        <dbReference type="Google" id="ProtNLM"/>
    </source>
</evidence>
<keyword evidence="3" id="KW-1185">Reference proteome</keyword>
<evidence type="ECO:0000256" key="1">
    <source>
        <dbReference type="SAM" id="Phobius"/>
    </source>
</evidence>
<name>A0A7W9BES2_9SPHN</name>
<organism evidence="2 3">
    <name type="scientific">Sphingomonas aerophila</name>
    <dbReference type="NCBI Taxonomy" id="1344948"/>
    <lineage>
        <taxon>Bacteria</taxon>
        <taxon>Pseudomonadati</taxon>
        <taxon>Pseudomonadota</taxon>
        <taxon>Alphaproteobacteria</taxon>
        <taxon>Sphingomonadales</taxon>
        <taxon>Sphingomonadaceae</taxon>
        <taxon>Sphingomonas</taxon>
    </lineage>
</organism>
<feature type="transmembrane region" description="Helical" evidence="1">
    <location>
        <begin position="91"/>
        <end position="111"/>
    </location>
</feature>
<protein>
    <recommendedName>
        <fullName evidence="4">Transmembrane protein</fullName>
    </recommendedName>
</protein>
<keyword evidence="1" id="KW-0812">Transmembrane</keyword>
<accession>A0A7W9BES2</accession>
<keyword evidence="1" id="KW-1133">Transmembrane helix</keyword>
<gene>
    <name evidence="2" type="ORF">FHS94_002729</name>
</gene>
<evidence type="ECO:0000313" key="2">
    <source>
        <dbReference type="EMBL" id="MBB5715872.1"/>
    </source>
</evidence>
<proteinExistence type="predicted"/>
<dbReference type="RefSeq" id="WP_184058630.1">
    <property type="nucleotide sequence ID" value="NZ_JACIJK010000008.1"/>
</dbReference>
<evidence type="ECO:0000313" key="3">
    <source>
        <dbReference type="Proteomes" id="UP000546200"/>
    </source>
</evidence>
<keyword evidence="1" id="KW-0472">Membrane</keyword>
<feature type="transmembrane region" description="Helical" evidence="1">
    <location>
        <begin position="117"/>
        <end position="138"/>
    </location>
</feature>
<dbReference type="Proteomes" id="UP000546200">
    <property type="component" value="Unassembled WGS sequence"/>
</dbReference>
<dbReference type="EMBL" id="JACIJK010000008">
    <property type="protein sequence ID" value="MBB5715872.1"/>
    <property type="molecule type" value="Genomic_DNA"/>
</dbReference>
<reference evidence="2 3" key="1">
    <citation type="submission" date="2020-08" db="EMBL/GenBank/DDBJ databases">
        <title>Genomic Encyclopedia of Type Strains, Phase IV (KMG-IV): sequencing the most valuable type-strain genomes for metagenomic binning, comparative biology and taxonomic classification.</title>
        <authorList>
            <person name="Goeker M."/>
        </authorList>
    </citation>
    <scope>NUCLEOTIDE SEQUENCE [LARGE SCALE GENOMIC DNA]</scope>
    <source>
        <strain evidence="2 3">DSM 100044</strain>
    </source>
</reference>
<sequence length="150" mass="16579">MNTEAPSAAEALAFIDQSRAKLAAASETPVSRHLAFAGLIALLFASPVLPLEWRFVALLIPLVGVALIVRWDRRRMGMFINGYRAGRTRWVALPVLVVIEALYALSYWLVVERHTNWAAAPLAVVATVVAYVGSVWWCDVFRREMLGSVA</sequence>